<sequence length="203" mass="21894">MTPLDSRIFGMPALRRLLAVLALAVAVLLSSAGIASAQNWSLADPKGDVVSITEDASEPVPAPNRRAGDVWRTSVSHTATKVVIRVTMQAVPTRDWSAFAQIRTPRTSFDLVQFKFDGFRGLSFSKTNGSGAEIRCRGKSSRIDGTALVLTVPRTCLGNPASVRVGVGVVVYDQDMEIIYADDALRRGIGLDDLRLSPLIRRG</sequence>
<protein>
    <submittedName>
        <fullName evidence="2">Uncharacterized protein</fullName>
    </submittedName>
</protein>
<dbReference type="EMBL" id="JACBZM010000001">
    <property type="protein sequence ID" value="NYI43203.1"/>
    <property type="molecule type" value="Genomic_DNA"/>
</dbReference>
<dbReference type="Proteomes" id="UP000562045">
    <property type="component" value="Unassembled WGS sequence"/>
</dbReference>
<name>A0A7Y9ZES8_9ACTN</name>
<evidence type="ECO:0000313" key="3">
    <source>
        <dbReference type="Proteomes" id="UP000562045"/>
    </source>
</evidence>
<comment type="caution">
    <text evidence="2">The sequence shown here is derived from an EMBL/GenBank/DDBJ whole genome shotgun (WGS) entry which is preliminary data.</text>
</comment>
<organism evidence="2 3">
    <name type="scientific">Nocardioides aromaticivorans</name>
    <dbReference type="NCBI Taxonomy" id="200618"/>
    <lineage>
        <taxon>Bacteria</taxon>
        <taxon>Bacillati</taxon>
        <taxon>Actinomycetota</taxon>
        <taxon>Actinomycetes</taxon>
        <taxon>Propionibacteriales</taxon>
        <taxon>Nocardioidaceae</taxon>
        <taxon>Nocardioides</taxon>
    </lineage>
</organism>
<feature type="signal peptide" evidence="1">
    <location>
        <begin position="1"/>
        <end position="37"/>
    </location>
</feature>
<gene>
    <name evidence="2" type="ORF">BJ993_000283</name>
</gene>
<evidence type="ECO:0000313" key="2">
    <source>
        <dbReference type="EMBL" id="NYI43203.1"/>
    </source>
</evidence>
<dbReference type="AlphaFoldDB" id="A0A7Y9ZES8"/>
<proteinExistence type="predicted"/>
<reference evidence="2 3" key="1">
    <citation type="submission" date="2020-07" db="EMBL/GenBank/DDBJ databases">
        <title>Sequencing the genomes of 1000 actinobacteria strains.</title>
        <authorList>
            <person name="Klenk H.-P."/>
        </authorList>
    </citation>
    <scope>NUCLEOTIDE SEQUENCE [LARGE SCALE GENOMIC DNA]</scope>
    <source>
        <strain evidence="2 3">DSM 15131</strain>
    </source>
</reference>
<feature type="chain" id="PRO_5031241196" evidence="1">
    <location>
        <begin position="38"/>
        <end position="203"/>
    </location>
</feature>
<evidence type="ECO:0000256" key="1">
    <source>
        <dbReference type="SAM" id="SignalP"/>
    </source>
</evidence>
<keyword evidence="1" id="KW-0732">Signal</keyword>
<dbReference type="RefSeq" id="WP_179647473.1">
    <property type="nucleotide sequence ID" value="NZ_JACBZM010000001.1"/>
</dbReference>
<accession>A0A7Y9ZES8</accession>